<dbReference type="AlphaFoldDB" id="A0A0B6XTK6"/>
<dbReference type="EMBL" id="HACG01000343">
    <property type="protein sequence ID" value="CEK47208.1"/>
    <property type="molecule type" value="Transcribed_RNA"/>
</dbReference>
<proteinExistence type="predicted"/>
<protein>
    <submittedName>
        <fullName evidence="1">Uncharacterized protein</fullName>
    </submittedName>
</protein>
<organism evidence="1">
    <name type="scientific">Arion vulgaris</name>
    <dbReference type="NCBI Taxonomy" id="1028688"/>
    <lineage>
        <taxon>Eukaryota</taxon>
        <taxon>Metazoa</taxon>
        <taxon>Spiralia</taxon>
        <taxon>Lophotrochozoa</taxon>
        <taxon>Mollusca</taxon>
        <taxon>Gastropoda</taxon>
        <taxon>Heterobranchia</taxon>
        <taxon>Euthyneura</taxon>
        <taxon>Panpulmonata</taxon>
        <taxon>Eupulmonata</taxon>
        <taxon>Stylommatophora</taxon>
        <taxon>Helicina</taxon>
        <taxon>Arionoidea</taxon>
        <taxon>Arionidae</taxon>
        <taxon>Arion</taxon>
    </lineage>
</organism>
<feature type="non-terminal residue" evidence="1">
    <location>
        <position position="1"/>
    </location>
</feature>
<sequence>ASLRARFASSIMMEFPPLNKIVQTLVSGQPSIKKQSFFQGTKSNFMYFSSTP</sequence>
<evidence type="ECO:0000313" key="1">
    <source>
        <dbReference type="EMBL" id="CEK47208.1"/>
    </source>
</evidence>
<name>A0A0B6XTK6_9EUPU</name>
<reference evidence="1" key="1">
    <citation type="submission" date="2014-12" db="EMBL/GenBank/DDBJ databases">
        <title>Insight into the proteome of Arion vulgaris.</title>
        <authorList>
            <person name="Aradska J."/>
            <person name="Bulat T."/>
            <person name="Smidak R."/>
            <person name="Sarate P."/>
            <person name="Gangsoo J."/>
            <person name="Sialana F."/>
            <person name="Bilban M."/>
            <person name="Lubec G."/>
        </authorList>
    </citation>
    <scope>NUCLEOTIDE SEQUENCE</scope>
    <source>
        <tissue evidence="1">Skin</tissue>
    </source>
</reference>
<accession>A0A0B6XTK6</accession>
<gene>
    <name evidence="1" type="primary">ORF789</name>
</gene>